<gene>
    <name evidence="1" type="ORF">KSZ_51850</name>
</gene>
<evidence type="ECO:0000313" key="1">
    <source>
        <dbReference type="EMBL" id="GHO87179.1"/>
    </source>
</evidence>
<dbReference type="Proteomes" id="UP000635565">
    <property type="component" value="Unassembled WGS sequence"/>
</dbReference>
<reference evidence="1 2" key="1">
    <citation type="journal article" date="2021" name="Int. J. Syst. Evol. Microbiol.">
        <title>Reticulibacter mediterranei gen. nov., sp. nov., within the new family Reticulibacteraceae fam. nov., and Ktedonospora formicarum gen. nov., sp. nov., Ktedonobacter robiniae sp. nov., Dictyobacter formicarum sp. nov. and Dictyobacter arantiisoli sp. nov., belonging to the class Ktedonobacteria.</title>
        <authorList>
            <person name="Yabe S."/>
            <person name="Zheng Y."/>
            <person name="Wang C.M."/>
            <person name="Sakai Y."/>
            <person name="Abe K."/>
            <person name="Yokota A."/>
            <person name="Donadio S."/>
            <person name="Cavaletti L."/>
            <person name="Monciardini P."/>
        </authorList>
    </citation>
    <scope>NUCLEOTIDE SEQUENCE [LARGE SCALE GENOMIC DNA]</scope>
    <source>
        <strain evidence="1 2">SOSP1-9</strain>
    </source>
</reference>
<protein>
    <submittedName>
        <fullName evidence="1">Uncharacterized protein</fullName>
    </submittedName>
</protein>
<name>A0ABQ3VLU3_9CHLR</name>
<comment type="caution">
    <text evidence="1">The sequence shown here is derived from an EMBL/GenBank/DDBJ whole genome shotgun (WGS) entry which is preliminary data.</text>
</comment>
<organism evidence="1 2">
    <name type="scientific">Dictyobacter formicarum</name>
    <dbReference type="NCBI Taxonomy" id="2778368"/>
    <lineage>
        <taxon>Bacteria</taxon>
        <taxon>Bacillati</taxon>
        <taxon>Chloroflexota</taxon>
        <taxon>Ktedonobacteria</taxon>
        <taxon>Ktedonobacterales</taxon>
        <taxon>Dictyobacteraceae</taxon>
        <taxon>Dictyobacter</taxon>
    </lineage>
</organism>
<dbReference type="RefSeq" id="WP_201364747.1">
    <property type="nucleotide sequence ID" value="NZ_BNJJ01000015.1"/>
</dbReference>
<evidence type="ECO:0000313" key="2">
    <source>
        <dbReference type="Proteomes" id="UP000635565"/>
    </source>
</evidence>
<proteinExistence type="predicted"/>
<dbReference type="EMBL" id="BNJJ01000015">
    <property type="protein sequence ID" value="GHO87179.1"/>
    <property type="molecule type" value="Genomic_DNA"/>
</dbReference>
<accession>A0ABQ3VLU3</accession>
<sequence>MVLSEFEGGIFLRRFATGYISLRKSWDVPFSGIIRRGVARYNQTGDPWAEFQQLSEFQDIREDADFRLTCRSARTSDTSHVSNVPAAGMLMLLLRAMPTPRGRPLAPRQS</sequence>
<keyword evidence="2" id="KW-1185">Reference proteome</keyword>